<dbReference type="Gene3D" id="1.10.10.10">
    <property type="entry name" value="Winged helix-like DNA-binding domain superfamily/Winged helix DNA-binding domain"/>
    <property type="match status" value="1"/>
</dbReference>
<proteinExistence type="predicted"/>
<dbReference type="PROSITE" id="PS01117">
    <property type="entry name" value="HTH_MARR_1"/>
    <property type="match status" value="1"/>
</dbReference>
<dbReference type="EMBL" id="JAUOTP010000001">
    <property type="protein sequence ID" value="MDO6412944.1"/>
    <property type="molecule type" value="Genomic_DNA"/>
</dbReference>
<dbReference type="InterPro" id="IPR036388">
    <property type="entry name" value="WH-like_DNA-bd_sf"/>
</dbReference>
<feature type="domain" description="HTH marR-type" evidence="4">
    <location>
        <begin position="1"/>
        <end position="112"/>
    </location>
</feature>
<evidence type="ECO:0000256" key="2">
    <source>
        <dbReference type="ARBA" id="ARBA00023125"/>
    </source>
</evidence>
<evidence type="ECO:0000256" key="1">
    <source>
        <dbReference type="ARBA" id="ARBA00023015"/>
    </source>
</evidence>
<dbReference type="InterPro" id="IPR039422">
    <property type="entry name" value="MarR/SlyA-like"/>
</dbReference>
<keyword evidence="1" id="KW-0805">Transcription regulation</keyword>
<organism evidence="5 6">
    <name type="scientific">Sphingomonas natans</name>
    <dbReference type="NCBI Taxonomy" id="3063330"/>
    <lineage>
        <taxon>Bacteria</taxon>
        <taxon>Pseudomonadati</taxon>
        <taxon>Pseudomonadota</taxon>
        <taxon>Alphaproteobacteria</taxon>
        <taxon>Sphingomonadales</taxon>
        <taxon>Sphingomonadaceae</taxon>
        <taxon>Sphingomonas</taxon>
    </lineage>
</organism>
<protein>
    <submittedName>
        <fullName evidence="5">MarR family transcriptional regulator</fullName>
    </submittedName>
</protein>
<evidence type="ECO:0000256" key="3">
    <source>
        <dbReference type="ARBA" id="ARBA00023163"/>
    </source>
</evidence>
<dbReference type="RefSeq" id="WP_303539273.1">
    <property type="nucleotide sequence ID" value="NZ_JAUOTP010000001.1"/>
</dbReference>
<keyword evidence="6" id="KW-1185">Reference proteome</keyword>
<evidence type="ECO:0000259" key="4">
    <source>
        <dbReference type="PROSITE" id="PS50995"/>
    </source>
</evidence>
<accession>A0ABT8Y3Q8</accession>
<dbReference type="InterPro" id="IPR000835">
    <property type="entry name" value="HTH_MarR-typ"/>
</dbReference>
<evidence type="ECO:0000313" key="6">
    <source>
        <dbReference type="Proteomes" id="UP001169764"/>
    </source>
</evidence>
<dbReference type="SMART" id="SM00347">
    <property type="entry name" value="HTH_MARR"/>
    <property type="match status" value="1"/>
</dbReference>
<evidence type="ECO:0000313" key="5">
    <source>
        <dbReference type="EMBL" id="MDO6412944.1"/>
    </source>
</evidence>
<dbReference type="SUPFAM" id="SSF46785">
    <property type="entry name" value="Winged helix' DNA-binding domain"/>
    <property type="match status" value="1"/>
</dbReference>
<dbReference type="PANTHER" id="PTHR33164:SF43">
    <property type="entry name" value="HTH-TYPE TRANSCRIPTIONAL REPRESSOR YETL"/>
    <property type="match status" value="1"/>
</dbReference>
<dbReference type="PANTHER" id="PTHR33164">
    <property type="entry name" value="TRANSCRIPTIONAL REGULATOR, MARR FAMILY"/>
    <property type="match status" value="1"/>
</dbReference>
<gene>
    <name evidence="5" type="ORF">Q4F19_00970</name>
</gene>
<reference evidence="5" key="1">
    <citation type="submission" date="2023-07" db="EMBL/GenBank/DDBJ databases">
        <authorList>
            <person name="Kim M."/>
        </authorList>
    </citation>
    <scope>NUCLEOTIDE SEQUENCE</scope>
    <source>
        <strain evidence="5">BIUV-7</strain>
    </source>
</reference>
<dbReference type="Pfam" id="PF01047">
    <property type="entry name" value="MarR"/>
    <property type="match status" value="1"/>
</dbReference>
<dbReference type="PROSITE" id="PS50995">
    <property type="entry name" value="HTH_MARR_2"/>
    <property type="match status" value="1"/>
</dbReference>
<dbReference type="InterPro" id="IPR023187">
    <property type="entry name" value="Tscrpt_reg_MarR-type_CS"/>
</dbReference>
<dbReference type="InterPro" id="IPR036390">
    <property type="entry name" value="WH_DNA-bd_sf"/>
</dbReference>
<keyword evidence="3" id="KW-0804">Transcription</keyword>
<dbReference type="Proteomes" id="UP001169764">
    <property type="component" value="Unassembled WGS sequence"/>
</dbReference>
<dbReference type="PRINTS" id="PR00598">
    <property type="entry name" value="HTHMARR"/>
</dbReference>
<name>A0ABT8Y3Q8_9SPHN</name>
<sequence>MLKVQGLSLSRVRLLRFIAQAGQTRSVDVAEAFGYAPRTVTEALDGLERAGLIARRASVEDRRSKVIELSESGEAALALAAPVARRFVEDVFTALDEGEQDVLAALVERLTARLDQLASDRLAAKAPKAGPDQ</sequence>
<comment type="caution">
    <text evidence="5">The sequence shown here is derived from an EMBL/GenBank/DDBJ whole genome shotgun (WGS) entry which is preliminary data.</text>
</comment>
<keyword evidence="2" id="KW-0238">DNA-binding</keyword>